<dbReference type="InterPro" id="IPR010862">
    <property type="entry name" value="DUF1493"/>
</dbReference>
<dbReference type="RefSeq" id="WP_034896645.1">
    <property type="nucleotide sequence ID" value="NZ_JRUQ01000055.1"/>
</dbReference>
<sequence length="118" mass="14246">MSYSCNIEQQVINWYQECWNKPIFPLFKRPVLTLDTSLSTGKYPWANEDAVEILEQFFDTFEVDRREFSFAKYWPNEETFIPINSLRSKQNKWRWVEPEPLTLKMLVESAKAGHWLYD</sequence>
<keyword evidence="2" id="KW-1185">Reference proteome</keyword>
<dbReference type="EMBL" id="JRUQ01000055">
    <property type="protein sequence ID" value="KGT89541.1"/>
    <property type="molecule type" value="Genomic_DNA"/>
</dbReference>
<gene>
    <name evidence="1" type="ORF">NG99_19645</name>
</gene>
<dbReference type="eggNOG" id="ENOG50336KW">
    <property type="taxonomic scope" value="Bacteria"/>
</dbReference>
<evidence type="ECO:0000313" key="1">
    <source>
        <dbReference type="EMBL" id="KGT89541.1"/>
    </source>
</evidence>
<organism evidence="1 2">
    <name type="scientific">Erwinia typographi</name>
    <dbReference type="NCBI Taxonomy" id="371042"/>
    <lineage>
        <taxon>Bacteria</taxon>
        <taxon>Pseudomonadati</taxon>
        <taxon>Pseudomonadota</taxon>
        <taxon>Gammaproteobacteria</taxon>
        <taxon>Enterobacterales</taxon>
        <taxon>Erwiniaceae</taxon>
        <taxon>Erwinia</taxon>
    </lineage>
</organism>
<dbReference type="OrthoDB" id="6476622at2"/>
<proteinExistence type="predicted"/>
<dbReference type="Pfam" id="PF07377">
    <property type="entry name" value="DUF1493"/>
    <property type="match status" value="1"/>
</dbReference>
<evidence type="ECO:0008006" key="3">
    <source>
        <dbReference type="Google" id="ProtNLM"/>
    </source>
</evidence>
<evidence type="ECO:0000313" key="2">
    <source>
        <dbReference type="Proteomes" id="UP000030351"/>
    </source>
</evidence>
<reference evidence="1 2" key="1">
    <citation type="submission" date="2014-10" db="EMBL/GenBank/DDBJ databases">
        <title>Genome sequence of Erwinia typographi M043b.</title>
        <authorList>
            <person name="Chan K.-G."/>
            <person name="Tan W.-S."/>
        </authorList>
    </citation>
    <scope>NUCLEOTIDE SEQUENCE [LARGE SCALE GENOMIC DNA]</scope>
    <source>
        <strain evidence="1 2">M043b</strain>
    </source>
</reference>
<comment type="caution">
    <text evidence="1">The sequence shown here is derived from an EMBL/GenBank/DDBJ whole genome shotgun (WGS) entry which is preliminary data.</text>
</comment>
<accession>A0A0A3YW11</accession>
<dbReference type="AlphaFoldDB" id="A0A0A3YW11"/>
<protein>
    <recommendedName>
        <fullName evidence="3">Cytoplasmic protein</fullName>
    </recommendedName>
</protein>
<dbReference type="Proteomes" id="UP000030351">
    <property type="component" value="Unassembled WGS sequence"/>
</dbReference>
<name>A0A0A3YW11_9GAMM</name>